<proteinExistence type="predicted"/>
<dbReference type="Pfam" id="PF01607">
    <property type="entry name" value="CBM_14"/>
    <property type="match status" value="1"/>
</dbReference>
<dbReference type="PROSITE" id="PS50940">
    <property type="entry name" value="CHIT_BIND_II"/>
    <property type="match status" value="2"/>
</dbReference>
<evidence type="ECO:0000259" key="1">
    <source>
        <dbReference type="PROSITE" id="PS50940"/>
    </source>
</evidence>
<gene>
    <name evidence="2" type="ORF">HERILL_LOCUS12375</name>
</gene>
<dbReference type="GO" id="GO:0008061">
    <property type="term" value="F:chitin binding"/>
    <property type="evidence" value="ECO:0007669"/>
    <property type="project" value="InterPro"/>
</dbReference>
<evidence type="ECO:0000313" key="3">
    <source>
        <dbReference type="Proteomes" id="UP000594454"/>
    </source>
</evidence>
<organism evidence="2 3">
    <name type="scientific">Hermetia illucens</name>
    <name type="common">Black soldier fly</name>
    <dbReference type="NCBI Taxonomy" id="343691"/>
    <lineage>
        <taxon>Eukaryota</taxon>
        <taxon>Metazoa</taxon>
        <taxon>Ecdysozoa</taxon>
        <taxon>Arthropoda</taxon>
        <taxon>Hexapoda</taxon>
        <taxon>Insecta</taxon>
        <taxon>Pterygota</taxon>
        <taxon>Neoptera</taxon>
        <taxon>Endopterygota</taxon>
        <taxon>Diptera</taxon>
        <taxon>Brachycera</taxon>
        <taxon>Stratiomyomorpha</taxon>
        <taxon>Stratiomyidae</taxon>
        <taxon>Hermetiinae</taxon>
        <taxon>Hermetia</taxon>
    </lineage>
</organism>
<dbReference type="EMBL" id="LR899013">
    <property type="protein sequence ID" value="CAD7089849.1"/>
    <property type="molecule type" value="Genomic_DNA"/>
</dbReference>
<accession>A0A7R8V0A1</accession>
<reference evidence="2 3" key="1">
    <citation type="submission" date="2020-11" db="EMBL/GenBank/DDBJ databases">
        <authorList>
            <person name="Wallbank WR R."/>
            <person name="Pardo Diaz C."/>
            <person name="Kozak K."/>
            <person name="Martin S."/>
            <person name="Jiggins C."/>
            <person name="Moest M."/>
            <person name="Warren A I."/>
            <person name="Generalovic N T."/>
            <person name="Byers J.R.P. K."/>
            <person name="Montejo-Kovacevich G."/>
            <person name="Yen C E."/>
        </authorList>
    </citation>
    <scope>NUCLEOTIDE SEQUENCE [LARGE SCALE GENOMIC DNA]</scope>
</reference>
<feature type="domain" description="Chitin-binding type-2" evidence="1">
    <location>
        <begin position="320"/>
        <end position="373"/>
    </location>
</feature>
<keyword evidence="3" id="KW-1185">Reference proteome</keyword>
<dbReference type="Proteomes" id="UP000594454">
    <property type="component" value="Chromosome 5"/>
</dbReference>
<dbReference type="AlphaFoldDB" id="A0A7R8V0A1"/>
<dbReference type="InterPro" id="IPR036508">
    <property type="entry name" value="Chitin-bd_dom_sf"/>
</dbReference>
<dbReference type="InParanoid" id="A0A7R8V0A1"/>
<dbReference type="GO" id="GO:0005576">
    <property type="term" value="C:extracellular region"/>
    <property type="evidence" value="ECO:0007669"/>
    <property type="project" value="InterPro"/>
</dbReference>
<evidence type="ECO:0000313" key="2">
    <source>
        <dbReference type="EMBL" id="CAD7089849.1"/>
    </source>
</evidence>
<dbReference type="InterPro" id="IPR002557">
    <property type="entry name" value="Chitin-bd_dom"/>
</dbReference>
<sequence>MMLFTLRVNANGSTSTLPPCGQYGFRCFDSKTFQICAINEDPEDANQEVHECREGLICDEDNPAYCTPIDPMFTTHKIACPGRIARESQYVMYDEFDEGSKMNGRNNRDNDNNCGCVDEIVATTSTTTEIPTTGPYVQPEFDCEGYGFFPDFTNQTLFWFCDVPASGEGYYIRHMICGNERIFDPVHRACVLIGTTRSTRIGEERKRKKQVDPESLARPKKFSCCGKVPGRYADEDNCRLYHYCLSKEFAPVEQLTLLCPYGTAYDPTTNKCSCYATYRCLDRRRAERNQNALDEESLKDYPEEFQEVQAAERRQREGRNINCQTPMRFRDLNYCDGYFLCFGDEVIEMECPEFYKFDDNLLECLPEKIARCQ</sequence>
<dbReference type="OrthoDB" id="8197172at2759"/>
<name>A0A7R8V0A1_HERIL</name>
<protein>
    <recommendedName>
        <fullName evidence="1">Chitin-binding type-2 domain-containing protein</fullName>
    </recommendedName>
</protein>
<dbReference type="SUPFAM" id="SSF57625">
    <property type="entry name" value="Invertebrate chitin-binding proteins"/>
    <property type="match status" value="3"/>
</dbReference>
<feature type="domain" description="Chitin-binding type-2" evidence="1">
    <location>
        <begin position="221"/>
        <end position="282"/>
    </location>
</feature>
<dbReference type="Gene3D" id="2.170.140.10">
    <property type="entry name" value="Chitin binding domain"/>
    <property type="match status" value="1"/>
</dbReference>
<dbReference type="SMART" id="SM00494">
    <property type="entry name" value="ChtBD2"/>
    <property type="match status" value="3"/>
</dbReference>